<keyword evidence="1" id="KW-0472">Membrane</keyword>
<dbReference type="Proteomes" id="UP000182508">
    <property type="component" value="Unassembled WGS sequence"/>
</dbReference>
<evidence type="ECO:0000256" key="1">
    <source>
        <dbReference type="SAM" id="Phobius"/>
    </source>
</evidence>
<keyword evidence="1" id="KW-0812">Transmembrane</keyword>
<reference evidence="2 3" key="1">
    <citation type="submission" date="2016-10" db="EMBL/GenBank/DDBJ databases">
        <authorList>
            <person name="de Groot N.N."/>
        </authorList>
    </citation>
    <scope>NUCLEOTIDE SEQUENCE [LARGE SCALE GENOMIC DNA]</scope>
    <source>
        <strain evidence="2 3">A-4</strain>
    </source>
</reference>
<keyword evidence="1" id="KW-1133">Transmembrane helix</keyword>
<dbReference type="Pfam" id="PF07009">
    <property type="entry name" value="NusG_II"/>
    <property type="match status" value="1"/>
</dbReference>
<dbReference type="CDD" id="cd09911">
    <property type="entry name" value="Lin0431_like"/>
    <property type="match status" value="1"/>
</dbReference>
<keyword evidence="3" id="KW-1185">Reference proteome</keyword>
<evidence type="ECO:0000313" key="2">
    <source>
        <dbReference type="EMBL" id="SDB05160.1"/>
    </source>
</evidence>
<protein>
    <submittedName>
        <fullName evidence="2">Uncharacterized protein</fullName>
    </submittedName>
</protein>
<name>A0A1G6AA38_9STRE</name>
<evidence type="ECO:0000313" key="3">
    <source>
        <dbReference type="Proteomes" id="UP000182508"/>
    </source>
</evidence>
<accession>A0A1G6AA38</accession>
<gene>
    <name evidence="2" type="ORF">SAMN02910293_00274</name>
</gene>
<feature type="transmembrane region" description="Helical" evidence="1">
    <location>
        <begin position="12"/>
        <end position="32"/>
    </location>
</feature>
<dbReference type="eggNOG" id="COG5341">
    <property type="taxonomic scope" value="Bacteria"/>
</dbReference>
<organism evidence="2 3">
    <name type="scientific">Streptococcus henryi</name>
    <dbReference type="NCBI Taxonomy" id="439219"/>
    <lineage>
        <taxon>Bacteria</taxon>
        <taxon>Bacillati</taxon>
        <taxon>Bacillota</taxon>
        <taxon>Bacilli</taxon>
        <taxon>Lactobacillales</taxon>
        <taxon>Streptococcaceae</taxon>
        <taxon>Streptococcus</taxon>
    </lineage>
</organism>
<dbReference type="EMBL" id="FMXP01000003">
    <property type="protein sequence ID" value="SDB05160.1"/>
    <property type="molecule type" value="Genomic_DNA"/>
</dbReference>
<dbReference type="InterPro" id="IPR038690">
    <property type="entry name" value="NusG_2_sf"/>
</dbReference>
<dbReference type="RefSeq" id="WP_074485028.1">
    <property type="nucleotide sequence ID" value="NZ_FMXP01000003.1"/>
</dbReference>
<dbReference type="STRING" id="439219.SAMN02910293_00274"/>
<sequence>MNAILKYFKPFDYILIGLAVFISFLPTIVTTFNKVNTPDSVIAVVKIHGKVVDRFELVEGGPHQEVTYYPNEGQYNIVEIDGNQIRVKEDNSPDQIAVRTSWIHRPGQVSVCLPHQLLIELQESKPQNNEEDEEDLILPL</sequence>
<dbReference type="Gene3D" id="2.60.320.10">
    <property type="entry name" value="N-utilization substance G protein NusG, insert domain"/>
    <property type="match status" value="1"/>
</dbReference>
<proteinExistence type="predicted"/>
<dbReference type="AlphaFoldDB" id="A0A1G6AA38"/>